<evidence type="ECO:0000313" key="2">
    <source>
        <dbReference type="Proteomes" id="UP000243847"/>
    </source>
</evidence>
<reference evidence="1 2" key="1">
    <citation type="journal article" date="2016" name="Genome Announc.">
        <title>Complete Genome Sequence of Aurantimicrobium minutum Type Strain KNCT, a Planktonic Ultramicrobacterium Isolated from River Water.</title>
        <authorList>
            <person name="Nakai R."/>
            <person name="Fujisawa T."/>
            <person name="Nakamura Y."/>
            <person name="Nishide H."/>
            <person name="Uchiyama I."/>
            <person name="Baba T."/>
            <person name="Toyoda A."/>
            <person name="Fujiyama A."/>
            <person name="Naganuma T."/>
            <person name="Niki H."/>
        </authorList>
    </citation>
    <scope>NUCLEOTIDE SEQUENCE [LARGE SCALE GENOMIC DNA]</scope>
    <source>
        <strain evidence="1 2">KNC</strain>
    </source>
</reference>
<accession>A0A173LX25</accession>
<dbReference type="Proteomes" id="UP000243847">
    <property type="component" value="Chromosome sequence1"/>
</dbReference>
<name>A0A173LX25_9MICO</name>
<dbReference type="InterPro" id="IPR011008">
    <property type="entry name" value="Dimeric_a/b-barrel"/>
</dbReference>
<dbReference type="EMBL" id="AP017457">
    <property type="protein sequence ID" value="BAU99407.1"/>
    <property type="molecule type" value="Genomic_DNA"/>
</dbReference>
<sequence length="115" mass="12985">MYAVQFIFNPGTYDDEFHVLDDSIEQFVAELPGFLGVEKWVKPETDIKNSIYYFETKEALTQLARFGNHREAKGKVARWYDGYQVVITEVIAAYGDGNIPSIASTIKGKSAFYSG</sequence>
<dbReference type="Gene3D" id="3.30.70.100">
    <property type="match status" value="1"/>
</dbReference>
<dbReference type="RefSeq" id="WP_096381770.1">
    <property type="nucleotide sequence ID" value="NZ_AP017457.1"/>
</dbReference>
<dbReference type="OrthoDB" id="6064772at2"/>
<dbReference type="GeneID" id="80452058"/>
<organism evidence="1 2">
    <name type="scientific">Aurantimicrobium minutum</name>
    <dbReference type="NCBI Taxonomy" id="708131"/>
    <lineage>
        <taxon>Bacteria</taxon>
        <taxon>Bacillati</taxon>
        <taxon>Actinomycetota</taxon>
        <taxon>Actinomycetes</taxon>
        <taxon>Micrococcales</taxon>
        <taxon>Microbacteriaceae</taxon>
        <taxon>Aurantimicrobium</taxon>
    </lineage>
</organism>
<evidence type="ECO:0008006" key="3">
    <source>
        <dbReference type="Google" id="ProtNLM"/>
    </source>
</evidence>
<evidence type="ECO:0000313" key="1">
    <source>
        <dbReference type="EMBL" id="BAU99407.1"/>
    </source>
</evidence>
<proteinExistence type="predicted"/>
<dbReference type="AlphaFoldDB" id="A0A173LX25"/>
<dbReference type="KEGG" id="amin:AUMI_18650"/>
<protein>
    <recommendedName>
        <fullName evidence="3">Antibiotic biosynthesis monooxygenase</fullName>
    </recommendedName>
</protein>
<dbReference type="SUPFAM" id="SSF54909">
    <property type="entry name" value="Dimeric alpha+beta barrel"/>
    <property type="match status" value="1"/>
</dbReference>
<gene>
    <name evidence="1" type="ORF">AUMI_18650</name>
</gene>